<protein>
    <recommendedName>
        <fullName evidence="1">Glyoxalase-like domain-containing protein</fullName>
    </recommendedName>
</protein>
<evidence type="ECO:0000313" key="3">
    <source>
        <dbReference type="Proteomes" id="UP000199077"/>
    </source>
</evidence>
<dbReference type="STRING" id="443156.SAMN04489867_1534"/>
<evidence type="ECO:0000313" key="2">
    <source>
        <dbReference type="EMBL" id="SDP14191.1"/>
    </source>
</evidence>
<dbReference type="Pfam" id="PF18029">
    <property type="entry name" value="Glyoxalase_6"/>
    <property type="match status" value="1"/>
</dbReference>
<dbReference type="Gene3D" id="3.10.180.10">
    <property type="entry name" value="2,3-Dihydroxybiphenyl 1,2-Dioxygenase, domain 1"/>
    <property type="match status" value="1"/>
</dbReference>
<dbReference type="Proteomes" id="UP000199077">
    <property type="component" value="Chromosome I"/>
</dbReference>
<feature type="domain" description="Glyoxalase-like" evidence="1">
    <location>
        <begin position="16"/>
        <end position="106"/>
    </location>
</feature>
<name>A0A1H0Q9Z0_9MICO</name>
<proteinExistence type="predicted"/>
<organism evidence="2 3">
    <name type="scientific">Pedococcus dokdonensis</name>
    <dbReference type="NCBI Taxonomy" id="443156"/>
    <lineage>
        <taxon>Bacteria</taxon>
        <taxon>Bacillati</taxon>
        <taxon>Actinomycetota</taxon>
        <taxon>Actinomycetes</taxon>
        <taxon>Micrococcales</taxon>
        <taxon>Intrasporangiaceae</taxon>
        <taxon>Pedococcus</taxon>
    </lineage>
</organism>
<dbReference type="OrthoDB" id="5524593at2"/>
<accession>A0A1H0Q9Z0</accession>
<dbReference type="InterPro" id="IPR041581">
    <property type="entry name" value="Glyoxalase_6"/>
</dbReference>
<dbReference type="EMBL" id="LT629711">
    <property type="protein sequence ID" value="SDP14191.1"/>
    <property type="molecule type" value="Genomic_DNA"/>
</dbReference>
<sequence>MHRSRIGIVLVDHPGEHHDAALAFWAGVQGVRPVPDGPYASVGEIGSLNLEVQRLEQGQPRVHLDIESDDIAAEVARLEGLGGTVVERRDGYVIMADPGGVVFCVVGIQTGDRFEEDAREWE</sequence>
<dbReference type="InterPro" id="IPR029068">
    <property type="entry name" value="Glyas_Bleomycin-R_OHBP_Dase"/>
</dbReference>
<evidence type="ECO:0000259" key="1">
    <source>
        <dbReference type="Pfam" id="PF18029"/>
    </source>
</evidence>
<dbReference type="SUPFAM" id="SSF54593">
    <property type="entry name" value="Glyoxalase/Bleomycin resistance protein/Dihydroxybiphenyl dioxygenase"/>
    <property type="match status" value="1"/>
</dbReference>
<dbReference type="AlphaFoldDB" id="A0A1H0Q9Z0"/>
<dbReference type="RefSeq" id="WP_091783665.1">
    <property type="nucleotide sequence ID" value="NZ_LT629711.1"/>
</dbReference>
<reference evidence="3" key="1">
    <citation type="submission" date="2016-10" db="EMBL/GenBank/DDBJ databases">
        <authorList>
            <person name="Varghese N."/>
            <person name="Submissions S."/>
        </authorList>
    </citation>
    <scope>NUCLEOTIDE SEQUENCE [LARGE SCALE GENOMIC DNA]</scope>
    <source>
        <strain evidence="3">DSM 22329</strain>
    </source>
</reference>
<keyword evidence="3" id="KW-1185">Reference proteome</keyword>
<gene>
    <name evidence="2" type="ORF">SAMN04489867_1534</name>
</gene>